<accession>A0ABV6UDC0</accession>
<comment type="caution">
    <text evidence="1">The sequence shown here is derived from an EMBL/GenBank/DDBJ whole genome shotgun (WGS) entry which is preliminary data.</text>
</comment>
<name>A0ABV6UDC0_9ACTN</name>
<gene>
    <name evidence="1" type="ORF">ACFHYQ_28245</name>
</gene>
<evidence type="ECO:0000313" key="2">
    <source>
        <dbReference type="Proteomes" id="UP001589870"/>
    </source>
</evidence>
<protein>
    <recommendedName>
        <fullName evidence="3">Ankyrin repeat domain-containing protein</fullName>
    </recommendedName>
</protein>
<organism evidence="1 2">
    <name type="scientific">Sphaerimonospora cavernae</name>
    <dbReference type="NCBI Taxonomy" id="1740611"/>
    <lineage>
        <taxon>Bacteria</taxon>
        <taxon>Bacillati</taxon>
        <taxon>Actinomycetota</taxon>
        <taxon>Actinomycetes</taxon>
        <taxon>Streptosporangiales</taxon>
        <taxon>Streptosporangiaceae</taxon>
        <taxon>Sphaerimonospora</taxon>
    </lineage>
</organism>
<sequence length="46" mass="5160">MQAKSFNIGIERPNGRLVDLLLEAGHPVVPDAEGVPKHWAVHFRWA</sequence>
<keyword evidence="2" id="KW-1185">Reference proteome</keyword>
<evidence type="ECO:0000313" key="1">
    <source>
        <dbReference type="EMBL" id="MFC0866196.1"/>
    </source>
</evidence>
<dbReference type="Proteomes" id="UP001589870">
    <property type="component" value="Unassembled WGS sequence"/>
</dbReference>
<evidence type="ECO:0008006" key="3">
    <source>
        <dbReference type="Google" id="ProtNLM"/>
    </source>
</evidence>
<dbReference type="EMBL" id="JBHMQT010000067">
    <property type="protein sequence ID" value="MFC0866196.1"/>
    <property type="molecule type" value="Genomic_DNA"/>
</dbReference>
<reference evidence="1 2" key="1">
    <citation type="submission" date="2024-09" db="EMBL/GenBank/DDBJ databases">
        <authorList>
            <person name="Sun Q."/>
            <person name="Mori K."/>
        </authorList>
    </citation>
    <scope>NUCLEOTIDE SEQUENCE [LARGE SCALE GENOMIC DNA]</scope>
    <source>
        <strain evidence="1 2">TBRC 1851</strain>
    </source>
</reference>
<proteinExistence type="predicted"/>
<dbReference type="RefSeq" id="WP_394304190.1">
    <property type="nucleotide sequence ID" value="NZ_JBHMQT010000067.1"/>
</dbReference>